<reference evidence="1 2" key="1">
    <citation type="journal article" date="2023" name="G3 (Bethesda)">
        <title>A chromosome-length genome assembly and annotation of blackberry (Rubus argutus, cv. 'Hillquist').</title>
        <authorList>
            <person name="Bruna T."/>
            <person name="Aryal R."/>
            <person name="Dudchenko O."/>
            <person name="Sargent D.J."/>
            <person name="Mead D."/>
            <person name="Buti M."/>
            <person name="Cavallini A."/>
            <person name="Hytonen T."/>
            <person name="Andres J."/>
            <person name="Pham M."/>
            <person name="Weisz D."/>
            <person name="Mascagni F."/>
            <person name="Usai G."/>
            <person name="Natali L."/>
            <person name="Bassil N."/>
            <person name="Fernandez G.E."/>
            <person name="Lomsadze A."/>
            <person name="Armour M."/>
            <person name="Olukolu B."/>
            <person name="Poorten T."/>
            <person name="Britton C."/>
            <person name="Davik J."/>
            <person name="Ashrafi H."/>
            <person name="Aiden E.L."/>
            <person name="Borodovsky M."/>
            <person name="Worthington M."/>
        </authorList>
    </citation>
    <scope>NUCLEOTIDE SEQUENCE [LARGE SCALE GENOMIC DNA]</scope>
    <source>
        <strain evidence="1">PI 553951</strain>
    </source>
</reference>
<protein>
    <submittedName>
        <fullName evidence="1">Uncharacterized protein</fullName>
    </submittedName>
</protein>
<sequence length="83" mass="9004">MAHGKLKEEGREEAKAVNSPLRMAAFLNEAVSKTASKISSLEFFPGFRSNLCYDSGISATQSSLDYRSSSPAAVTHLRLTKLP</sequence>
<evidence type="ECO:0000313" key="2">
    <source>
        <dbReference type="Proteomes" id="UP001457282"/>
    </source>
</evidence>
<accession>A0AAW1WK03</accession>
<dbReference type="EMBL" id="JBEDUW010000006">
    <property type="protein sequence ID" value="KAK9924295.1"/>
    <property type="molecule type" value="Genomic_DNA"/>
</dbReference>
<evidence type="ECO:0000313" key="1">
    <source>
        <dbReference type="EMBL" id="KAK9924295.1"/>
    </source>
</evidence>
<name>A0AAW1WK03_RUBAR</name>
<proteinExistence type="predicted"/>
<gene>
    <name evidence="1" type="ORF">M0R45_032675</name>
</gene>
<organism evidence="1 2">
    <name type="scientific">Rubus argutus</name>
    <name type="common">Southern blackberry</name>
    <dbReference type="NCBI Taxonomy" id="59490"/>
    <lineage>
        <taxon>Eukaryota</taxon>
        <taxon>Viridiplantae</taxon>
        <taxon>Streptophyta</taxon>
        <taxon>Embryophyta</taxon>
        <taxon>Tracheophyta</taxon>
        <taxon>Spermatophyta</taxon>
        <taxon>Magnoliopsida</taxon>
        <taxon>eudicotyledons</taxon>
        <taxon>Gunneridae</taxon>
        <taxon>Pentapetalae</taxon>
        <taxon>rosids</taxon>
        <taxon>fabids</taxon>
        <taxon>Rosales</taxon>
        <taxon>Rosaceae</taxon>
        <taxon>Rosoideae</taxon>
        <taxon>Rosoideae incertae sedis</taxon>
        <taxon>Rubus</taxon>
    </lineage>
</organism>
<dbReference type="Proteomes" id="UP001457282">
    <property type="component" value="Unassembled WGS sequence"/>
</dbReference>
<dbReference type="AlphaFoldDB" id="A0AAW1WK03"/>
<comment type="caution">
    <text evidence="1">The sequence shown here is derived from an EMBL/GenBank/DDBJ whole genome shotgun (WGS) entry which is preliminary data.</text>
</comment>
<keyword evidence="2" id="KW-1185">Reference proteome</keyword>